<dbReference type="CDD" id="cd07302">
    <property type="entry name" value="CHD"/>
    <property type="match status" value="1"/>
</dbReference>
<feature type="domain" description="Guanylate cyclase" evidence="1">
    <location>
        <begin position="235"/>
        <end position="374"/>
    </location>
</feature>
<dbReference type="GO" id="GO:0016829">
    <property type="term" value="F:lyase activity"/>
    <property type="evidence" value="ECO:0007669"/>
    <property type="project" value="UniProtKB-KW"/>
</dbReference>
<dbReference type="InterPro" id="IPR029787">
    <property type="entry name" value="Nucleotide_cyclase"/>
</dbReference>
<keyword evidence="2" id="KW-0456">Lyase</keyword>
<dbReference type="PANTHER" id="PTHR43081:SF11">
    <property type="entry name" value="BLR2264 PROTEIN"/>
    <property type="match status" value="1"/>
</dbReference>
<dbReference type="InterPro" id="IPR001054">
    <property type="entry name" value="A/G_cyclase"/>
</dbReference>
<dbReference type="SMART" id="SM00044">
    <property type="entry name" value="CYCc"/>
    <property type="match status" value="1"/>
</dbReference>
<sequence length="420" mass="44582">MTSPQTNLPPSVTLRARSLRGPGCAPQSQTPAEIEAWLVQEAGQADSLLLLYEEFIWRIVAAGLALDRSSLHVGTLHPQLVGFAWNWNIASGQCDEVQVGEGALQSEAFLRSPLAVVLVSGKAMRIDTADPAAAAEFPIVADLRDLGIVEYVVLPLGPRGHHHVMTVATRRAGGFAPAQFETLEHLLRLLSLHVERHIALRIAGNVMRTYLGNEAGQKVLDGAIRRGEGQTIEAVIWASDLRGFTDLSDRLDPQDMLTVLNAYFAAIAGTVAAYGGEVLKFMGDGLLAVFPLARDYGPRSAHEAAVAAALAVEAAIAGLNSAPPPELAAFTGWQPLRSGTGLHEGQVFFGNIGSAERLDFTVIGQAVNTASRVEGMTKILQRPILMTGAVAQGLADAPESLGLHNLRGVAAPVELFAPRT</sequence>
<dbReference type="PROSITE" id="PS50125">
    <property type="entry name" value="GUANYLATE_CYCLASE_2"/>
    <property type="match status" value="1"/>
</dbReference>
<accession>A0ABU8BQ99</accession>
<dbReference type="Pfam" id="PF00211">
    <property type="entry name" value="Guanylate_cyc"/>
    <property type="match status" value="1"/>
</dbReference>
<dbReference type="PANTHER" id="PTHR43081">
    <property type="entry name" value="ADENYLATE CYCLASE, TERMINAL-DIFFERENTIATION SPECIFIC-RELATED"/>
    <property type="match status" value="1"/>
</dbReference>
<protein>
    <submittedName>
        <fullName evidence="2">Adenylate/guanylate cyclase domain-containing protein</fullName>
        <ecNumber evidence="2">4.6.1.-</ecNumber>
    </submittedName>
</protein>
<dbReference type="Proteomes" id="UP001431963">
    <property type="component" value="Unassembled WGS sequence"/>
</dbReference>
<comment type="caution">
    <text evidence="2">The sequence shown here is derived from an EMBL/GenBank/DDBJ whole genome shotgun (WGS) entry which is preliminary data.</text>
</comment>
<proteinExistence type="predicted"/>
<dbReference type="InterPro" id="IPR050697">
    <property type="entry name" value="Adenylyl/Guanylyl_Cyclase_3/4"/>
</dbReference>
<dbReference type="EC" id="4.6.1.-" evidence="2"/>
<gene>
    <name evidence="2" type="ORF">V6590_01610</name>
</gene>
<dbReference type="RefSeq" id="WP_335418534.1">
    <property type="nucleotide sequence ID" value="NZ_JBALHR010000001.1"/>
</dbReference>
<dbReference type="SUPFAM" id="SSF55073">
    <property type="entry name" value="Nucleotide cyclase"/>
    <property type="match status" value="1"/>
</dbReference>
<dbReference type="Gene3D" id="3.30.70.1230">
    <property type="entry name" value="Nucleotide cyclase"/>
    <property type="match status" value="1"/>
</dbReference>
<evidence type="ECO:0000259" key="1">
    <source>
        <dbReference type="PROSITE" id="PS50125"/>
    </source>
</evidence>
<name>A0ABU8BQ99_9RHOB</name>
<reference evidence="2" key="1">
    <citation type="submission" date="2024-02" db="EMBL/GenBank/DDBJ databases">
        <title>Genome sequences of strain Gemmobacter sp. JM10B15.</title>
        <authorList>
            <person name="Zhang M."/>
        </authorList>
    </citation>
    <scope>NUCLEOTIDE SEQUENCE</scope>
    <source>
        <strain evidence="2">JM10B15</strain>
    </source>
</reference>
<dbReference type="EMBL" id="JBALHR010000001">
    <property type="protein sequence ID" value="MEH7826836.1"/>
    <property type="molecule type" value="Genomic_DNA"/>
</dbReference>
<evidence type="ECO:0000313" key="3">
    <source>
        <dbReference type="Proteomes" id="UP001431963"/>
    </source>
</evidence>
<organism evidence="2 3">
    <name type="scientific">Gemmobacter denitrificans</name>
    <dbReference type="NCBI Taxonomy" id="3123040"/>
    <lineage>
        <taxon>Bacteria</taxon>
        <taxon>Pseudomonadati</taxon>
        <taxon>Pseudomonadota</taxon>
        <taxon>Alphaproteobacteria</taxon>
        <taxon>Rhodobacterales</taxon>
        <taxon>Paracoccaceae</taxon>
        <taxon>Gemmobacter</taxon>
    </lineage>
</organism>
<keyword evidence="3" id="KW-1185">Reference proteome</keyword>
<evidence type="ECO:0000313" key="2">
    <source>
        <dbReference type="EMBL" id="MEH7826836.1"/>
    </source>
</evidence>